<evidence type="ECO:0000259" key="1">
    <source>
        <dbReference type="Pfam" id="PF00487"/>
    </source>
</evidence>
<feature type="domain" description="Fatty acid desaturase" evidence="1">
    <location>
        <begin position="94"/>
        <end position="361"/>
    </location>
</feature>
<evidence type="ECO:0000313" key="3">
    <source>
        <dbReference type="Proteomes" id="UP001331936"/>
    </source>
</evidence>
<sequence length="415" mass="47199">MFGLSLPSIPSLSFLPGLSFLSGRNSDRHTTPEPLVLTHDQIEEIGRELDALRERTVASLGAEDREYIYRIIKAQRGFEVAGRGLLFFGLFPPAWLAGVASLSVSKILDNMEIGHNVMHGQYDWMREPSLNSRTFEWDTVCPSDQWRHSHNYMHHTYTNILGMDRDIGYGILRMDPNQRWHPYYLGNPLYATALMLLFEWGVMLHDAEAERLVTGKRSWRDVIPLARGWWRKARRQVLKDYVAFPLLSGPMFVPTLVGNAAANLVRNVWAYSIIFCGHFPSGVQSFTQEETAEETRGQWYVRQMLGSANITGSPLFHIMSGNLSHQIEHHLFPDLPAHRYPELAPQVRALCEKYGLPYNARGLTAQVASVWGKIFNLALPPSLVSQEPEVAVLLERRPQDERRRDAESILAPGIV</sequence>
<dbReference type="Pfam" id="PF00487">
    <property type="entry name" value="FA_desaturase"/>
    <property type="match status" value="1"/>
</dbReference>
<reference evidence="2 3" key="1">
    <citation type="submission" date="2023-08" db="EMBL/GenBank/DDBJ databases">
        <authorList>
            <person name="Girao M."/>
            <person name="Carvalho M.F."/>
        </authorList>
    </citation>
    <scope>NUCLEOTIDE SEQUENCE [LARGE SCALE GENOMIC DNA]</scope>
    <source>
        <strain evidence="2 3">CC-R104</strain>
    </source>
</reference>
<dbReference type="Proteomes" id="UP001331936">
    <property type="component" value="Unassembled WGS sequence"/>
</dbReference>
<dbReference type="PANTHER" id="PTHR19353:SF84">
    <property type="entry name" value="ACYL-COA DELTA-9-DESATURASE, DESB"/>
    <property type="match status" value="1"/>
</dbReference>
<name>A0ABU7JQR9_9NOCA</name>
<dbReference type="PANTHER" id="PTHR19353">
    <property type="entry name" value="FATTY ACID DESATURASE 2"/>
    <property type="match status" value="1"/>
</dbReference>
<evidence type="ECO:0000313" key="2">
    <source>
        <dbReference type="EMBL" id="MEE2032373.1"/>
    </source>
</evidence>
<keyword evidence="2" id="KW-0560">Oxidoreductase</keyword>
<dbReference type="InterPro" id="IPR012171">
    <property type="entry name" value="Fatty_acid_desaturase"/>
</dbReference>
<dbReference type="CDD" id="cd03506">
    <property type="entry name" value="Delta6-FADS-like"/>
    <property type="match status" value="1"/>
</dbReference>
<proteinExistence type="predicted"/>
<dbReference type="RefSeq" id="WP_330151793.1">
    <property type="nucleotide sequence ID" value="NZ_JAUZMZ010000042.1"/>
</dbReference>
<protein>
    <submittedName>
        <fullName evidence="2">Acyl-CoA desaturase</fullName>
        <ecNumber evidence="2">1.14.19.-</ecNumber>
    </submittedName>
</protein>
<gene>
    <name evidence="2" type="ORF">Q8814_09670</name>
</gene>
<comment type="caution">
    <text evidence="2">The sequence shown here is derived from an EMBL/GenBank/DDBJ whole genome shotgun (WGS) entry which is preliminary data.</text>
</comment>
<dbReference type="EMBL" id="JAUZMZ010000042">
    <property type="protein sequence ID" value="MEE2032373.1"/>
    <property type="molecule type" value="Genomic_DNA"/>
</dbReference>
<accession>A0ABU7JQR9</accession>
<dbReference type="GO" id="GO:0016491">
    <property type="term" value="F:oxidoreductase activity"/>
    <property type="evidence" value="ECO:0007669"/>
    <property type="project" value="UniProtKB-KW"/>
</dbReference>
<dbReference type="EC" id="1.14.19.-" evidence="2"/>
<organism evidence="2 3">
    <name type="scientific">Rhodococcus chondri</name>
    <dbReference type="NCBI Taxonomy" id="3065941"/>
    <lineage>
        <taxon>Bacteria</taxon>
        <taxon>Bacillati</taxon>
        <taxon>Actinomycetota</taxon>
        <taxon>Actinomycetes</taxon>
        <taxon>Mycobacteriales</taxon>
        <taxon>Nocardiaceae</taxon>
        <taxon>Rhodococcus</taxon>
    </lineage>
</organism>
<keyword evidence="3" id="KW-1185">Reference proteome</keyword>
<dbReference type="InterPro" id="IPR005804">
    <property type="entry name" value="FA_desaturase_dom"/>
</dbReference>